<evidence type="ECO:0000256" key="3">
    <source>
        <dbReference type="ARBA" id="ARBA00022630"/>
    </source>
</evidence>
<comment type="cofactor">
    <cofactor evidence="1">
        <name>FAD</name>
        <dbReference type="ChEBI" id="CHEBI:57692"/>
    </cofactor>
</comment>
<evidence type="ECO:0000313" key="9">
    <source>
        <dbReference type="Proteomes" id="UP000306236"/>
    </source>
</evidence>
<dbReference type="Pfam" id="PF13450">
    <property type="entry name" value="NAD_binding_8"/>
    <property type="match status" value="1"/>
</dbReference>
<reference evidence="8 9" key="1">
    <citation type="submission" date="2019-04" db="EMBL/GenBank/DDBJ databases">
        <title>Lampropedia sp YIM MLB12 draf genome.</title>
        <authorList>
            <person name="Wang Y.-X."/>
        </authorList>
    </citation>
    <scope>NUCLEOTIDE SEQUENCE [LARGE SCALE GENOMIC DNA]</scope>
    <source>
        <strain evidence="8 9">YIM MLB12</strain>
    </source>
</reference>
<keyword evidence="3" id="KW-0285">Flavoprotein</keyword>
<dbReference type="RefSeq" id="WP_136405716.1">
    <property type="nucleotide sequence ID" value="NZ_SSWX01000006.1"/>
</dbReference>
<comment type="similarity">
    <text evidence="2">Belongs to the FAD-binding monooxygenase family.</text>
</comment>
<evidence type="ECO:0000256" key="4">
    <source>
        <dbReference type="ARBA" id="ARBA00022827"/>
    </source>
</evidence>
<comment type="caution">
    <text evidence="8">The sequence shown here is derived from an EMBL/GenBank/DDBJ whole genome shotgun (WGS) entry which is preliminary data.</text>
</comment>
<dbReference type="FunFam" id="3.50.50.60:FF:000228">
    <property type="entry name" value="FAD-containing monooxygenase EthA"/>
    <property type="match status" value="1"/>
</dbReference>
<dbReference type="Pfam" id="PF00743">
    <property type="entry name" value="FMO-like"/>
    <property type="match status" value="1"/>
</dbReference>
<evidence type="ECO:0000256" key="7">
    <source>
        <dbReference type="ARBA" id="ARBA00023033"/>
    </source>
</evidence>
<protein>
    <submittedName>
        <fullName evidence="8">NAD(P)/FAD-dependent oxidoreductase</fullName>
    </submittedName>
</protein>
<dbReference type="AlphaFoldDB" id="A0A4S5BX21"/>
<keyword evidence="6" id="KW-0560">Oxidoreductase</keyword>
<sequence length="492" mass="55622">MAHLVDVLIVGAGVSGIGAACHLRRNFPNGTFAILEAMDGIGGTWWTHRYPGARSDSDLFTYGYSFKPWRGQSIATADEIRHYLDEVIAENELAPHIHFQHQVVSANWSSEDKRWTVQVTRGDTGETLSYSAQFLWMCAGYYDHRQGYTPQWPGMQDFEGQIVHPQHWPKDLDYSDKRVVVIGSGATAATLIPNMARDAAHITMLQRSPTFFACEPWAHPLQEQLQPLNLPEDWMHEIMRRAFIAKTDEVVRMAREHNGELREFLMQETRNRLPEGYDVDTHFNPSYRPWQQRIAVIPDGDLFAAISSGKASVVTDTIAHFDATGITLDSGQHLDADIIVTATGFNMQFLGGVPFSLDGTPVDFTQHMTWRGLMVQGIPNMAHTIGYFRYSWTLRADLVSDLICRVLAHMRDNGLAVVVPTLEAAEADMPREPWTDPNTVSAGYMMRAQDKLPRQGSRAPWQAPWKHMHEYGTERTELPALQPQADETLSYR</sequence>
<evidence type="ECO:0000256" key="1">
    <source>
        <dbReference type="ARBA" id="ARBA00001974"/>
    </source>
</evidence>
<dbReference type="SUPFAM" id="SSF51905">
    <property type="entry name" value="FAD/NAD(P)-binding domain"/>
    <property type="match status" value="1"/>
</dbReference>
<name>A0A4S5BX21_9BURK</name>
<dbReference type="GO" id="GO:0004499">
    <property type="term" value="F:N,N-dimethylaniline monooxygenase activity"/>
    <property type="evidence" value="ECO:0007669"/>
    <property type="project" value="InterPro"/>
</dbReference>
<keyword evidence="9" id="KW-1185">Reference proteome</keyword>
<keyword evidence="4" id="KW-0274">FAD</keyword>
<evidence type="ECO:0000313" key="8">
    <source>
        <dbReference type="EMBL" id="THJ34506.1"/>
    </source>
</evidence>
<dbReference type="GO" id="GO:0050661">
    <property type="term" value="F:NADP binding"/>
    <property type="evidence" value="ECO:0007669"/>
    <property type="project" value="InterPro"/>
</dbReference>
<evidence type="ECO:0000256" key="5">
    <source>
        <dbReference type="ARBA" id="ARBA00022857"/>
    </source>
</evidence>
<dbReference type="InterPro" id="IPR036188">
    <property type="entry name" value="FAD/NAD-bd_sf"/>
</dbReference>
<dbReference type="InterPro" id="IPR020946">
    <property type="entry name" value="Flavin_mOase-like"/>
</dbReference>
<dbReference type="PANTHER" id="PTHR43872:SF1">
    <property type="entry name" value="MONOOXYGENASE, PUTATIVE (AFU_ORTHOLOGUE AFUA_8G02570)-RELATED"/>
    <property type="match status" value="1"/>
</dbReference>
<dbReference type="EMBL" id="SSWX01000006">
    <property type="protein sequence ID" value="THJ34506.1"/>
    <property type="molecule type" value="Genomic_DNA"/>
</dbReference>
<dbReference type="Gene3D" id="3.50.50.60">
    <property type="entry name" value="FAD/NAD(P)-binding domain"/>
    <property type="match status" value="2"/>
</dbReference>
<evidence type="ECO:0000256" key="6">
    <source>
        <dbReference type="ARBA" id="ARBA00023002"/>
    </source>
</evidence>
<dbReference type="GO" id="GO:0050660">
    <property type="term" value="F:flavin adenine dinucleotide binding"/>
    <property type="evidence" value="ECO:0007669"/>
    <property type="project" value="InterPro"/>
</dbReference>
<evidence type="ECO:0000256" key="2">
    <source>
        <dbReference type="ARBA" id="ARBA00010139"/>
    </source>
</evidence>
<keyword evidence="5" id="KW-0521">NADP</keyword>
<gene>
    <name evidence="8" type="ORF">E8K88_05790</name>
</gene>
<dbReference type="PANTHER" id="PTHR43872">
    <property type="entry name" value="MONOOXYGENASE, PUTATIVE (AFU_ORTHOLOGUE AFUA_8G02570)-RELATED"/>
    <property type="match status" value="1"/>
</dbReference>
<dbReference type="Proteomes" id="UP000306236">
    <property type="component" value="Unassembled WGS sequence"/>
</dbReference>
<dbReference type="InterPro" id="IPR051820">
    <property type="entry name" value="FAD-binding_MO"/>
</dbReference>
<proteinExistence type="inferred from homology"/>
<organism evidence="8 9">
    <name type="scientific">Lampropedia aestuarii</name>
    <dbReference type="NCBI Taxonomy" id="2562762"/>
    <lineage>
        <taxon>Bacteria</taxon>
        <taxon>Pseudomonadati</taxon>
        <taxon>Pseudomonadota</taxon>
        <taxon>Betaproteobacteria</taxon>
        <taxon>Burkholderiales</taxon>
        <taxon>Comamonadaceae</taxon>
        <taxon>Lampropedia</taxon>
    </lineage>
</organism>
<dbReference type="OrthoDB" id="9766402at2"/>
<accession>A0A4S5BX21</accession>
<keyword evidence="7" id="KW-0503">Monooxygenase</keyword>